<dbReference type="GO" id="GO:0005886">
    <property type="term" value="C:plasma membrane"/>
    <property type="evidence" value="ECO:0007669"/>
    <property type="project" value="UniProtKB-SubCell"/>
</dbReference>
<sequence length="426" mass="46174">MKNYRKNIVLMLFLAGVINYMDRAALSVAAPIISKEFQLDAAEMGIIFSIFFVGYALFNFIGGYLADLYGPRKVFAYAMGFWSVFCGATALAWNFASLLVTRILFGVGEGPIGSGVNKTINNWFPTKERARAVGISFAGTPLGGAIASPIVGFVALQFGWRIAFIVLTVIGFVWIAFWLKVVRDHPHQHPKVSKEEVALIEGDQTDLKDQSEARPLGYYLLQPTVLFTALSFFAYNYILYFFLTWFPSYLTTAKNLSISEMSVATIIPWFIGSVGLVSGGWLTDFIYKKTGKLLFSRKLVLVGGLLGAAVTVGLTGMAQTAVSAVVLMSLGICFLYLTGSTYWAIIQDNVNSKSVGGVSGFVHLLANISGIIAPFITGYMVKITGQFTGAFMLAGALGIVASIAVVLFVKPLKPSMDSKVRANSST</sequence>
<name>A0A1I3L2Q3_9BACL</name>
<protein>
    <submittedName>
        <fullName evidence="8">MFS transporter, ACS family, hexuronate transporter</fullName>
    </submittedName>
</protein>
<reference evidence="8 9" key="1">
    <citation type="submission" date="2016-10" db="EMBL/GenBank/DDBJ databases">
        <authorList>
            <person name="de Groot N.N."/>
        </authorList>
    </citation>
    <scope>NUCLEOTIDE SEQUENCE [LARGE SCALE GENOMIC DNA]</scope>
    <source>
        <strain evidence="8 9">DSM 44778</strain>
    </source>
</reference>
<feature type="domain" description="Major facilitator superfamily (MFS) profile" evidence="7">
    <location>
        <begin position="8"/>
        <end position="413"/>
    </location>
</feature>
<feature type="transmembrane region" description="Helical" evidence="6">
    <location>
        <begin position="45"/>
        <end position="67"/>
    </location>
</feature>
<dbReference type="Proteomes" id="UP000199545">
    <property type="component" value="Unassembled WGS sequence"/>
</dbReference>
<evidence type="ECO:0000313" key="9">
    <source>
        <dbReference type="Proteomes" id="UP000199545"/>
    </source>
</evidence>
<dbReference type="PROSITE" id="PS50850">
    <property type="entry name" value="MFS"/>
    <property type="match status" value="1"/>
</dbReference>
<keyword evidence="9" id="KW-1185">Reference proteome</keyword>
<dbReference type="CDD" id="cd17319">
    <property type="entry name" value="MFS_ExuT_GudP_like"/>
    <property type="match status" value="1"/>
</dbReference>
<dbReference type="GO" id="GO:0022857">
    <property type="term" value="F:transmembrane transporter activity"/>
    <property type="evidence" value="ECO:0007669"/>
    <property type="project" value="InterPro"/>
</dbReference>
<dbReference type="EMBL" id="FORR01000002">
    <property type="protein sequence ID" value="SFI79013.1"/>
    <property type="molecule type" value="Genomic_DNA"/>
</dbReference>
<dbReference type="InterPro" id="IPR050382">
    <property type="entry name" value="MFS_Na/Anion_cotransporter"/>
</dbReference>
<feature type="transmembrane region" description="Helical" evidence="6">
    <location>
        <begin position="299"/>
        <end position="318"/>
    </location>
</feature>
<keyword evidence="3 6" id="KW-0812">Transmembrane</keyword>
<feature type="transmembrane region" description="Helical" evidence="6">
    <location>
        <begin position="74"/>
        <end position="96"/>
    </location>
</feature>
<keyword evidence="5 6" id="KW-0472">Membrane</keyword>
<feature type="transmembrane region" description="Helical" evidence="6">
    <location>
        <begin position="266"/>
        <end position="287"/>
    </location>
</feature>
<evidence type="ECO:0000259" key="7">
    <source>
        <dbReference type="PROSITE" id="PS50850"/>
    </source>
</evidence>
<evidence type="ECO:0000256" key="1">
    <source>
        <dbReference type="ARBA" id="ARBA00004651"/>
    </source>
</evidence>
<dbReference type="InterPro" id="IPR036259">
    <property type="entry name" value="MFS_trans_sf"/>
</dbReference>
<dbReference type="SUPFAM" id="SSF103473">
    <property type="entry name" value="MFS general substrate transporter"/>
    <property type="match status" value="1"/>
</dbReference>
<dbReference type="STRING" id="46223.SAMN05421852_10216"/>
<proteinExistence type="predicted"/>
<feature type="transmembrane region" description="Helical" evidence="6">
    <location>
        <begin position="224"/>
        <end position="246"/>
    </location>
</feature>
<evidence type="ECO:0000313" key="8">
    <source>
        <dbReference type="EMBL" id="SFI79013.1"/>
    </source>
</evidence>
<gene>
    <name evidence="8" type="ORF">SAMN05421852_10216</name>
</gene>
<evidence type="ECO:0000256" key="5">
    <source>
        <dbReference type="ARBA" id="ARBA00023136"/>
    </source>
</evidence>
<feature type="transmembrane region" description="Helical" evidence="6">
    <location>
        <begin position="387"/>
        <end position="409"/>
    </location>
</feature>
<feature type="transmembrane region" description="Helical" evidence="6">
    <location>
        <begin position="324"/>
        <end position="346"/>
    </location>
</feature>
<dbReference type="InterPro" id="IPR011701">
    <property type="entry name" value="MFS"/>
</dbReference>
<dbReference type="PANTHER" id="PTHR11662">
    <property type="entry name" value="SOLUTE CARRIER FAMILY 17"/>
    <property type="match status" value="1"/>
</dbReference>
<keyword evidence="2" id="KW-0813">Transport</keyword>
<evidence type="ECO:0000256" key="6">
    <source>
        <dbReference type="SAM" id="Phobius"/>
    </source>
</evidence>
<dbReference type="PANTHER" id="PTHR11662:SF399">
    <property type="entry name" value="FI19708P1-RELATED"/>
    <property type="match status" value="1"/>
</dbReference>
<dbReference type="Gene3D" id="1.20.1250.20">
    <property type="entry name" value="MFS general substrate transporter like domains"/>
    <property type="match status" value="2"/>
</dbReference>
<feature type="transmembrane region" description="Helical" evidence="6">
    <location>
        <begin position="358"/>
        <end position="381"/>
    </location>
</feature>
<organism evidence="8 9">
    <name type="scientific">Thermoflavimicrobium dichotomicum</name>
    <dbReference type="NCBI Taxonomy" id="46223"/>
    <lineage>
        <taxon>Bacteria</taxon>
        <taxon>Bacillati</taxon>
        <taxon>Bacillota</taxon>
        <taxon>Bacilli</taxon>
        <taxon>Bacillales</taxon>
        <taxon>Thermoactinomycetaceae</taxon>
        <taxon>Thermoflavimicrobium</taxon>
    </lineage>
</organism>
<accession>A0A1I3L2Q3</accession>
<feature type="transmembrane region" description="Helical" evidence="6">
    <location>
        <begin position="158"/>
        <end position="179"/>
    </location>
</feature>
<evidence type="ECO:0000256" key="3">
    <source>
        <dbReference type="ARBA" id="ARBA00022692"/>
    </source>
</evidence>
<comment type="subcellular location">
    <subcellularLocation>
        <location evidence="1">Cell membrane</location>
        <topology evidence="1">Multi-pass membrane protein</topology>
    </subcellularLocation>
</comment>
<dbReference type="AlphaFoldDB" id="A0A1I3L2Q3"/>
<evidence type="ECO:0000256" key="4">
    <source>
        <dbReference type="ARBA" id="ARBA00022989"/>
    </source>
</evidence>
<dbReference type="Pfam" id="PF07690">
    <property type="entry name" value="MFS_1"/>
    <property type="match status" value="1"/>
</dbReference>
<dbReference type="InterPro" id="IPR020846">
    <property type="entry name" value="MFS_dom"/>
</dbReference>
<evidence type="ECO:0000256" key="2">
    <source>
        <dbReference type="ARBA" id="ARBA00022448"/>
    </source>
</evidence>
<keyword evidence="4 6" id="KW-1133">Transmembrane helix</keyword>